<proteinExistence type="predicted"/>
<dbReference type="Proteomes" id="UP000284706">
    <property type="component" value="Unassembled WGS sequence"/>
</dbReference>
<organism evidence="2 3">
    <name type="scientific">Gymnopilus dilepis</name>
    <dbReference type="NCBI Taxonomy" id="231916"/>
    <lineage>
        <taxon>Eukaryota</taxon>
        <taxon>Fungi</taxon>
        <taxon>Dikarya</taxon>
        <taxon>Basidiomycota</taxon>
        <taxon>Agaricomycotina</taxon>
        <taxon>Agaricomycetes</taxon>
        <taxon>Agaricomycetidae</taxon>
        <taxon>Agaricales</taxon>
        <taxon>Agaricineae</taxon>
        <taxon>Hymenogastraceae</taxon>
        <taxon>Gymnopilus</taxon>
    </lineage>
</organism>
<evidence type="ECO:0000256" key="1">
    <source>
        <dbReference type="SAM" id="MobiDB-lite"/>
    </source>
</evidence>
<accession>A0A409WRW4</accession>
<dbReference type="InParanoid" id="A0A409WRW4"/>
<evidence type="ECO:0000313" key="3">
    <source>
        <dbReference type="Proteomes" id="UP000284706"/>
    </source>
</evidence>
<dbReference type="AlphaFoldDB" id="A0A409WRW4"/>
<keyword evidence="3" id="KW-1185">Reference proteome</keyword>
<dbReference type="EMBL" id="NHYE01004886">
    <property type="protein sequence ID" value="PPQ81260.1"/>
    <property type="molecule type" value="Genomic_DNA"/>
</dbReference>
<dbReference type="STRING" id="231916.A0A409WRW4"/>
<comment type="caution">
    <text evidence="2">The sequence shown here is derived from an EMBL/GenBank/DDBJ whole genome shotgun (WGS) entry which is preliminary data.</text>
</comment>
<dbReference type="OrthoDB" id="2946666at2759"/>
<feature type="region of interest" description="Disordered" evidence="1">
    <location>
        <begin position="105"/>
        <end position="131"/>
    </location>
</feature>
<evidence type="ECO:0000313" key="2">
    <source>
        <dbReference type="EMBL" id="PPQ81260.1"/>
    </source>
</evidence>
<sequence length="475" mass="53010">MPCSHKRIPRLSLLPSLLPSIEGSEWLPKERRIDMALLMDVSPDREDWMKRMTTGEIREELKLDPKSPKSQWLYHAKVRDDFSIYEDSSKRLALFEAEVSGAFAGESSEKNFENSPSHSPPLARSTPDSSATSFVSNLAVGELGDEKSSTWSSLNLSTLDQGVSPRPLGPTHLLIVHAKTSTRHRPIIEGSTSIDHPQRENESSKVVEVPINDLLFILNVPNLKLPRNAPLISVLPRRMHRELPKVLLSVPHVETFSNLVVYLHTKDQVALFDTIIPTWVYTFTPPLPKRPSPVRVPTFGTGLGASPGGWTGSKSSGIDLSRIRRTFVELFSCFTRCSDVGDSTDFAVTEESLTEIESELLKNYDASLENIGAVLAGRLRTVSDSSLLQASDFMDALIFVVGSLNGLQDNLNYIGYYAPGLWEQLLAYQRILIRAISCLSKYRPERKQQKMRKKVPCQCTSDGIAFEAENAFVEK</sequence>
<gene>
    <name evidence="2" type="ORF">CVT26_015091</name>
</gene>
<protein>
    <submittedName>
        <fullName evidence="2">Uncharacterized protein</fullName>
    </submittedName>
</protein>
<name>A0A409WRW4_9AGAR</name>
<reference evidence="2 3" key="1">
    <citation type="journal article" date="2018" name="Evol. Lett.">
        <title>Horizontal gene cluster transfer increased hallucinogenic mushroom diversity.</title>
        <authorList>
            <person name="Reynolds H.T."/>
            <person name="Vijayakumar V."/>
            <person name="Gluck-Thaler E."/>
            <person name="Korotkin H.B."/>
            <person name="Matheny P.B."/>
            <person name="Slot J.C."/>
        </authorList>
    </citation>
    <scope>NUCLEOTIDE SEQUENCE [LARGE SCALE GENOMIC DNA]</scope>
    <source>
        <strain evidence="2 3">SRW20</strain>
    </source>
</reference>